<dbReference type="InterPro" id="IPR035924">
    <property type="entry name" value="FlaG-like_sf"/>
</dbReference>
<dbReference type="OrthoDB" id="9799867at2"/>
<accession>A0A401IVY9</accession>
<evidence type="ECO:0008006" key="4">
    <source>
        <dbReference type="Google" id="ProtNLM"/>
    </source>
</evidence>
<evidence type="ECO:0000256" key="1">
    <source>
        <dbReference type="SAM" id="MobiDB-lite"/>
    </source>
</evidence>
<proteinExistence type="predicted"/>
<feature type="region of interest" description="Disordered" evidence="1">
    <location>
        <begin position="51"/>
        <end position="70"/>
    </location>
</feature>
<organism evidence="2 3">
    <name type="scientific">Ligilactobacillus salitolerans</name>
    <dbReference type="NCBI Taxonomy" id="1808352"/>
    <lineage>
        <taxon>Bacteria</taxon>
        <taxon>Bacillati</taxon>
        <taxon>Bacillota</taxon>
        <taxon>Bacilli</taxon>
        <taxon>Lactobacillales</taxon>
        <taxon>Lactobacillaceae</taxon>
        <taxon>Ligilactobacillus</taxon>
    </lineage>
</organism>
<keyword evidence="3" id="KW-1185">Reference proteome</keyword>
<protein>
    <recommendedName>
        <fullName evidence="4">Flagellar protein FlaG</fullName>
    </recommendedName>
</protein>
<dbReference type="EMBL" id="BFFP01000048">
    <property type="protein sequence ID" value="GBG95710.1"/>
    <property type="molecule type" value="Genomic_DNA"/>
</dbReference>
<name>A0A401IVY9_9LACO</name>
<gene>
    <name evidence="2" type="ORF">LFYK43_21690</name>
</gene>
<evidence type="ECO:0000313" key="3">
    <source>
        <dbReference type="Proteomes" id="UP000286848"/>
    </source>
</evidence>
<comment type="caution">
    <text evidence="2">The sequence shown here is derived from an EMBL/GenBank/DDBJ whole genome shotgun (WGS) entry which is preliminary data.</text>
</comment>
<dbReference type="RefSeq" id="WP_124978246.1">
    <property type="nucleotide sequence ID" value="NZ_BFFP01000048.1"/>
</dbReference>
<dbReference type="SUPFAM" id="SSF160214">
    <property type="entry name" value="FlaG-like"/>
    <property type="match status" value="1"/>
</dbReference>
<evidence type="ECO:0000313" key="2">
    <source>
        <dbReference type="EMBL" id="GBG95710.1"/>
    </source>
</evidence>
<dbReference type="Pfam" id="PF03646">
    <property type="entry name" value="FlaG"/>
    <property type="match status" value="1"/>
</dbReference>
<reference evidence="2 3" key="1">
    <citation type="journal article" date="2019" name="Int. J. Syst. Evol. Microbiol.">
        <title>Lactobacillus salitolerans sp. nov., a novel lactic acid bacterium isolated from spent mushroom substrates.</title>
        <authorList>
            <person name="Tohno M."/>
            <person name="Tanizawa Y."/>
            <person name="Kojima Y."/>
            <person name="Sakamoto M."/>
            <person name="Nakamura Y."/>
            <person name="Ohkuma M."/>
            <person name="Kobayashi H."/>
        </authorList>
    </citation>
    <scope>NUCLEOTIDE SEQUENCE [LARGE SCALE GENOMIC DNA]</scope>
    <source>
        <strain evidence="2 3">YK43</strain>
    </source>
</reference>
<sequence length="144" mass="16630">MEIYNMPQVNPTPPVDKVKKVDTDSYEMDTSLMDESFIRKDQEKNIARLFQENSQSKLKQSEDSADDIPVDSQELQKAVATMNQKILGRDFKLRFEIHQRTGHEYVQMVDMQSGKVLKEIPSHQMLDVVGKIWDQMGIAVDRKG</sequence>
<dbReference type="Proteomes" id="UP000286848">
    <property type="component" value="Unassembled WGS sequence"/>
</dbReference>
<dbReference type="Gene3D" id="3.30.160.170">
    <property type="entry name" value="FlaG-like"/>
    <property type="match status" value="1"/>
</dbReference>
<dbReference type="PANTHER" id="PTHR37166">
    <property type="entry name" value="PROTEIN FLAG"/>
    <property type="match status" value="1"/>
</dbReference>
<dbReference type="InterPro" id="IPR005186">
    <property type="entry name" value="FlaG"/>
</dbReference>
<feature type="region of interest" description="Disordered" evidence="1">
    <location>
        <begin position="1"/>
        <end position="20"/>
    </location>
</feature>
<dbReference type="PANTHER" id="PTHR37166:SF1">
    <property type="entry name" value="PROTEIN FLAG"/>
    <property type="match status" value="1"/>
</dbReference>
<dbReference type="AlphaFoldDB" id="A0A401IVY9"/>